<dbReference type="EMBL" id="AZGN01000052">
    <property type="protein sequence ID" value="KRM31785.1"/>
    <property type="molecule type" value="Genomic_DNA"/>
</dbReference>
<dbReference type="PANTHER" id="PTHR42910">
    <property type="entry name" value="TRANSPORTER SCO4007-RELATED"/>
    <property type="match status" value="1"/>
</dbReference>
<sequence>MVGIILLDLSTQFSQVTNQAIIQSLSRNSNSRNNSIFMFSYFLGGSLGTLIGINA</sequence>
<proteinExistence type="predicted"/>
<dbReference type="Proteomes" id="UP000051735">
    <property type="component" value="Unassembled WGS sequence"/>
</dbReference>
<reference evidence="1 2" key="1">
    <citation type="journal article" date="2015" name="Genome Announc.">
        <title>Expanding the biotechnology potential of lactobacilli through comparative genomics of 213 strains and associated genera.</title>
        <authorList>
            <person name="Sun Z."/>
            <person name="Harris H.M."/>
            <person name="McCann A."/>
            <person name="Guo C."/>
            <person name="Argimon S."/>
            <person name="Zhang W."/>
            <person name="Yang X."/>
            <person name="Jeffery I.B."/>
            <person name="Cooney J.C."/>
            <person name="Kagawa T.F."/>
            <person name="Liu W."/>
            <person name="Song Y."/>
            <person name="Salvetti E."/>
            <person name="Wrobel A."/>
            <person name="Rasinkangas P."/>
            <person name="Parkhill J."/>
            <person name="Rea M.C."/>
            <person name="O'Sullivan O."/>
            <person name="Ritari J."/>
            <person name="Douillard F.P."/>
            <person name="Paul Ross R."/>
            <person name="Yang R."/>
            <person name="Briner A.E."/>
            <person name="Felis G.E."/>
            <person name="de Vos W.M."/>
            <person name="Barrangou R."/>
            <person name="Klaenhammer T.R."/>
            <person name="Caufield P.W."/>
            <person name="Cui Y."/>
            <person name="Zhang H."/>
            <person name="O'Toole P.W."/>
        </authorList>
    </citation>
    <scope>NUCLEOTIDE SEQUENCE [LARGE SCALE GENOMIC DNA]</scope>
    <source>
        <strain evidence="1 2">DSM 6629</strain>
    </source>
</reference>
<keyword evidence="2" id="KW-1185">Reference proteome</keyword>
<dbReference type="PANTHER" id="PTHR42910:SF1">
    <property type="entry name" value="MAJOR FACILITATOR SUPERFAMILY (MFS) PROFILE DOMAIN-CONTAINING PROTEIN"/>
    <property type="match status" value="1"/>
</dbReference>
<accession>A0ABR5PQF3</accession>
<protein>
    <recommendedName>
        <fullName evidence="3">Major facilitator superfamily (MFS) profile domain-containing protein</fullName>
    </recommendedName>
</protein>
<gene>
    <name evidence="1" type="ORF">FC44_GL000489</name>
</gene>
<organism evidence="1 2">
    <name type="scientific">Lactobacillus intestinalis DSM 6629</name>
    <dbReference type="NCBI Taxonomy" id="1423761"/>
    <lineage>
        <taxon>Bacteria</taxon>
        <taxon>Bacillati</taxon>
        <taxon>Bacillota</taxon>
        <taxon>Bacilli</taxon>
        <taxon>Lactobacillales</taxon>
        <taxon>Lactobacillaceae</taxon>
        <taxon>Lactobacillus</taxon>
    </lineage>
</organism>
<evidence type="ECO:0008006" key="3">
    <source>
        <dbReference type="Google" id="ProtNLM"/>
    </source>
</evidence>
<name>A0ABR5PQF3_9LACO</name>
<comment type="caution">
    <text evidence="1">The sequence shown here is derived from an EMBL/GenBank/DDBJ whole genome shotgun (WGS) entry which is preliminary data.</text>
</comment>
<evidence type="ECO:0000313" key="1">
    <source>
        <dbReference type="EMBL" id="KRM31785.1"/>
    </source>
</evidence>
<evidence type="ECO:0000313" key="2">
    <source>
        <dbReference type="Proteomes" id="UP000051735"/>
    </source>
</evidence>